<organism evidence="1 2">
    <name type="scientific">Actinacidiphila acidipaludis</name>
    <dbReference type="NCBI Taxonomy" id="2873382"/>
    <lineage>
        <taxon>Bacteria</taxon>
        <taxon>Bacillati</taxon>
        <taxon>Actinomycetota</taxon>
        <taxon>Actinomycetes</taxon>
        <taxon>Kitasatosporales</taxon>
        <taxon>Streptomycetaceae</taxon>
        <taxon>Actinacidiphila</taxon>
    </lineage>
</organism>
<gene>
    <name evidence="1" type="ORF">K7862_06835</name>
</gene>
<dbReference type="RefSeq" id="WP_222961500.1">
    <property type="nucleotide sequence ID" value="NZ_JAINZZ010000005.1"/>
</dbReference>
<dbReference type="EMBL" id="JAINZZ010000005">
    <property type="protein sequence ID" value="MBY8877356.1"/>
    <property type="molecule type" value="Genomic_DNA"/>
</dbReference>
<proteinExistence type="predicted"/>
<comment type="caution">
    <text evidence="1">The sequence shown here is derived from an EMBL/GenBank/DDBJ whole genome shotgun (WGS) entry which is preliminary data.</text>
</comment>
<dbReference type="InterPro" id="IPR043504">
    <property type="entry name" value="Peptidase_S1_PA_chymotrypsin"/>
</dbReference>
<dbReference type="Gene3D" id="2.40.10.10">
    <property type="entry name" value="Trypsin-like serine proteases"/>
    <property type="match status" value="1"/>
</dbReference>
<evidence type="ECO:0000313" key="2">
    <source>
        <dbReference type="Proteomes" id="UP000778578"/>
    </source>
</evidence>
<dbReference type="SUPFAM" id="SSF50494">
    <property type="entry name" value="Trypsin-like serine proteases"/>
    <property type="match status" value="1"/>
</dbReference>
<reference evidence="1 2" key="1">
    <citation type="submission" date="2021-08" db="EMBL/GenBank/DDBJ databases">
        <title>WGS of actinomycetes from Thailand.</title>
        <authorList>
            <person name="Thawai C."/>
        </authorList>
    </citation>
    <scope>NUCLEOTIDE SEQUENCE [LARGE SCALE GENOMIC DNA]</scope>
    <source>
        <strain evidence="1 2">PLK6-54</strain>
    </source>
</reference>
<keyword evidence="2" id="KW-1185">Reference proteome</keyword>
<sequence length="466" mass="48707">MPSDDDTLHIKRNRQVSLFAADRRVLGVGLGGNLDATGHPTGELAIWVVTYANPAPGLPPIRDVVPPVLDGVRTHLIEVTKDAPEFQGKRAAGGSWVRGYASAPGHPDTVVGTGTLGIAARTEGTPDDKRPDVLLSCRHVLGAQPGGRVVEFSCSQCCEPAVGRVVLDDQAADAAIASINGDWEVEEGRIDGVKLAGLASVTPLGSWSSLTPDVLPALRNFTYGVAKCGAETGWTKGLVGCVDFALFPENNQVQVPSILISSTGKDATAFSQHGDSGSVVIDGRQRVIGLLWGGSSTADGIGLTYAVPIQEVERRLKIRVAATSPAVWGAIVTPAPPGGPHHALAGTESGRAILDMYGRHEPEVRALLRDSRPFVVAWHRGRGPELVAALTALAERRTEALPAEIAGRSWADRVAELSGAVRGLGSPALVHDLDRVTPILAGLGGRGYEQALELVAGLEPDLEAAP</sequence>
<evidence type="ECO:0000313" key="1">
    <source>
        <dbReference type="EMBL" id="MBY8877356.1"/>
    </source>
</evidence>
<name>A0ABS7Q2J4_9ACTN</name>
<protein>
    <submittedName>
        <fullName evidence="1">Uncharacterized protein</fullName>
    </submittedName>
</protein>
<dbReference type="InterPro" id="IPR009003">
    <property type="entry name" value="Peptidase_S1_PA"/>
</dbReference>
<dbReference type="Proteomes" id="UP000778578">
    <property type="component" value="Unassembled WGS sequence"/>
</dbReference>
<accession>A0ABS7Q2J4</accession>